<evidence type="ECO:0000313" key="2">
    <source>
        <dbReference type="EMBL" id="MBC4014687.1"/>
    </source>
</evidence>
<comment type="caution">
    <text evidence="2">The sequence shown here is derived from an EMBL/GenBank/DDBJ whole genome shotgun (WGS) entry which is preliminary data.</text>
</comment>
<gene>
    <name evidence="2" type="ORF">H7965_05055</name>
</gene>
<reference evidence="2" key="1">
    <citation type="submission" date="2020-08" db="EMBL/GenBank/DDBJ databases">
        <authorList>
            <person name="Hu Y."/>
            <person name="Nguyen S.V."/>
            <person name="Li F."/>
            <person name="Fanning S."/>
        </authorList>
    </citation>
    <scope>NUCLEOTIDE SEQUENCE</scope>
    <source>
        <strain evidence="2">SYSU D8009</strain>
    </source>
</reference>
<keyword evidence="1" id="KW-1133">Transmembrane helix</keyword>
<evidence type="ECO:0000256" key="1">
    <source>
        <dbReference type="SAM" id="Phobius"/>
    </source>
</evidence>
<proteinExistence type="predicted"/>
<evidence type="ECO:0000313" key="3">
    <source>
        <dbReference type="Proteomes" id="UP000600101"/>
    </source>
</evidence>
<keyword evidence="3" id="KW-1185">Reference proteome</keyword>
<feature type="transmembrane region" description="Helical" evidence="1">
    <location>
        <begin position="46"/>
        <end position="69"/>
    </location>
</feature>
<dbReference type="RefSeq" id="WP_186769460.1">
    <property type="nucleotide sequence ID" value="NZ_JACOMF010000004.1"/>
</dbReference>
<keyword evidence="1" id="KW-0812">Transmembrane</keyword>
<organism evidence="2 3">
    <name type="scientific">Siccirubricoccus deserti</name>
    <dbReference type="NCBI Taxonomy" id="2013562"/>
    <lineage>
        <taxon>Bacteria</taxon>
        <taxon>Pseudomonadati</taxon>
        <taxon>Pseudomonadota</taxon>
        <taxon>Alphaproteobacteria</taxon>
        <taxon>Acetobacterales</taxon>
        <taxon>Roseomonadaceae</taxon>
        <taxon>Siccirubricoccus</taxon>
    </lineage>
</organism>
<dbReference type="EMBL" id="JACOMF010000004">
    <property type="protein sequence ID" value="MBC4014687.1"/>
    <property type="molecule type" value="Genomic_DNA"/>
</dbReference>
<keyword evidence="1" id="KW-0472">Membrane</keyword>
<accession>A0A9X0QXY7</accession>
<dbReference type="Proteomes" id="UP000600101">
    <property type="component" value="Unassembled WGS sequence"/>
</dbReference>
<dbReference type="AlphaFoldDB" id="A0A9X0QXY7"/>
<name>A0A9X0QXY7_9PROT</name>
<sequence length="96" mass="10661">MLPPSLTEGRLTFLCRKFCLRPELTGWQRQLLDGTPPNLFISGQSWVMLFFILGGSVAVASLLVAATAWRLAEVPAIWLASQVSAGRRRRRAYAVT</sequence>
<protein>
    <submittedName>
        <fullName evidence="2">Uncharacterized protein</fullName>
    </submittedName>
</protein>